<evidence type="ECO:0000313" key="3">
    <source>
        <dbReference type="EMBL" id="RRT79055.1"/>
    </source>
</evidence>
<dbReference type="GO" id="GO:0000422">
    <property type="term" value="P:autophagy of mitochondrion"/>
    <property type="evidence" value="ECO:0007669"/>
    <property type="project" value="TreeGrafter"/>
</dbReference>
<dbReference type="PANTHER" id="PTHR10953">
    <property type="entry name" value="UBIQUITIN-ACTIVATING ENZYME E1"/>
    <property type="match status" value="1"/>
</dbReference>
<dbReference type="GO" id="GO:0000045">
    <property type="term" value="P:autophagosome assembly"/>
    <property type="evidence" value="ECO:0007669"/>
    <property type="project" value="TreeGrafter"/>
</dbReference>
<gene>
    <name evidence="3" type="ORF">B296_00026037</name>
</gene>
<dbReference type="GO" id="GO:0019779">
    <property type="term" value="F:Atg8 activating enzyme activity"/>
    <property type="evidence" value="ECO:0007669"/>
    <property type="project" value="TreeGrafter"/>
</dbReference>
<dbReference type="Pfam" id="PF16420">
    <property type="entry name" value="ATG7_N"/>
    <property type="match status" value="1"/>
</dbReference>
<dbReference type="PANTHER" id="PTHR10953:SF3">
    <property type="entry name" value="UBIQUITIN-LIKE MODIFIER-ACTIVATING ENZYME ATG7"/>
    <property type="match status" value="1"/>
</dbReference>
<dbReference type="GO" id="GO:0000407">
    <property type="term" value="C:phagophore assembly site"/>
    <property type="evidence" value="ECO:0007669"/>
    <property type="project" value="TreeGrafter"/>
</dbReference>
<dbReference type="GO" id="GO:0006995">
    <property type="term" value="P:cellular response to nitrogen starvation"/>
    <property type="evidence" value="ECO:0007669"/>
    <property type="project" value="TreeGrafter"/>
</dbReference>
<dbReference type="Proteomes" id="UP000287651">
    <property type="component" value="Unassembled WGS sequence"/>
</dbReference>
<dbReference type="InterPro" id="IPR042523">
    <property type="entry name" value="Atg7_N_2"/>
</dbReference>
<dbReference type="Pfam" id="PF00899">
    <property type="entry name" value="ThiF"/>
    <property type="match status" value="1"/>
</dbReference>
<dbReference type="InterPro" id="IPR042522">
    <property type="entry name" value="Atg7_N_1"/>
</dbReference>
<accession>A0A427AS61</accession>
<dbReference type="Gene3D" id="3.40.140.100">
    <property type="entry name" value="Ubiquitin-like modifier-activating enzyme ATG7 C-terminal domain"/>
    <property type="match status" value="1"/>
</dbReference>
<dbReference type="GO" id="GO:0034727">
    <property type="term" value="P:piecemeal microautophagy of the nucleus"/>
    <property type="evidence" value="ECO:0007669"/>
    <property type="project" value="TreeGrafter"/>
</dbReference>
<dbReference type="EMBL" id="AMZH03001506">
    <property type="protein sequence ID" value="RRT79055.1"/>
    <property type="molecule type" value="Genomic_DNA"/>
</dbReference>
<organism evidence="3 4">
    <name type="scientific">Ensete ventricosum</name>
    <name type="common">Abyssinian banana</name>
    <name type="synonym">Musa ensete</name>
    <dbReference type="NCBI Taxonomy" id="4639"/>
    <lineage>
        <taxon>Eukaryota</taxon>
        <taxon>Viridiplantae</taxon>
        <taxon>Streptophyta</taxon>
        <taxon>Embryophyta</taxon>
        <taxon>Tracheophyta</taxon>
        <taxon>Spermatophyta</taxon>
        <taxon>Magnoliopsida</taxon>
        <taxon>Liliopsida</taxon>
        <taxon>Zingiberales</taxon>
        <taxon>Musaceae</taxon>
        <taxon>Ensete</taxon>
    </lineage>
</organism>
<dbReference type="Gene3D" id="3.40.140.70">
    <property type="entry name" value="Ubiquitin-like modifier-activating enzyme ATG7 N-terminal domain"/>
    <property type="match status" value="1"/>
</dbReference>
<reference evidence="3 4" key="1">
    <citation type="journal article" date="2014" name="Agronomy (Basel)">
        <title>A Draft Genome Sequence for Ensete ventricosum, the Drought-Tolerant Tree Against Hunger.</title>
        <authorList>
            <person name="Harrison J."/>
            <person name="Moore K.A."/>
            <person name="Paszkiewicz K."/>
            <person name="Jones T."/>
            <person name="Grant M."/>
            <person name="Ambacheew D."/>
            <person name="Muzemil S."/>
            <person name="Studholme D.J."/>
        </authorList>
    </citation>
    <scope>NUCLEOTIDE SEQUENCE [LARGE SCALE GENOMIC DNA]</scope>
</reference>
<dbReference type="GO" id="GO:0019778">
    <property type="term" value="F:Atg12 activating enzyme activity"/>
    <property type="evidence" value="ECO:0007669"/>
    <property type="project" value="TreeGrafter"/>
</dbReference>
<dbReference type="GO" id="GO:0032446">
    <property type="term" value="P:protein modification by small protein conjugation"/>
    <property type="evidence" value="ECO:0007669"/>
    <property type="project" value="TreeGrafter"/>
</dbReference>
<name>A0A427AS61_ENSVE</name>
<protein>
    <submittedName>
        <fullName evidence="3">Uncharacterized protein</fullName>
    </submittedName>
</protein>
<evidence type="ECO:0000259" key="1">
    <source>
        <dbReference type="Pfam" id="PF00899"/>
    </source>
</evidence>
<evidence type="ECO:0000313" key="4">
    <source>
        <dbReference type="Proteomes" id="UP000287651"/>
    </source>
</evidence>
<dbReference type="SUPFAM" id="SSF69572">
    <property type="entry name" value="Activating enzymes of the ubiquitin-like proteins"/>
    <property type="match status" value="1"/>
</dbReference>
<evidence type="ECO:0000259" key="2">
    <source>
        <dbReference type="Pfam" id="PF16420"/>
    </source>
</evidence>
<dbReference type="InterPro" id="IPR045886">
    <property type="entry name" value="ThiF/MoeB/HesA"/>
</dbReference>
<dbReference type="InterPro" id="IPR035985">
    <property type="entry name" value="Ubiquitin-activating_enz"/>
</dbReference>
<dbReference type="InterPro" id="IPR032197">
    <property type="entry name" value="Atg7_N"/>
</dbReference>
<feature type="domain" description="Ubiquitin-like modifier-activating enzyme Atg7 N-terminal" evidence="2">
    <location>
        <begin position="136"/>
        <end position="482"/>
    </location>
</feature>
<comment type="caution">
    <text evidence="3">The sequence shown here is derived from an EMBL/GenBank/DDBJ whole genome shotgun (WGS) entry which is preliminary data.</text>
</comment>
<sequence>MVDRDSQCRAFHDREEELPAVLLSYVRERARRRRWMCRRRRRSSSSKENTELGLLELEGRCHRSVCLTPVAAQFSSLSCASGGSCRCRFGCYVSPIADTVGKTCEALGTSLEQGDSKEEASFLLDGAGVCVRLSHGSLVDEGFWHRLSSLKLDSLGLDQSPVPLTGTPLFPSFFSLSFSVCFYAPCSHPKVSNRLTLLAESLPSDFKELQFSLERAHGNRNRCPVPGTLYNMNTFESFKALDRDSLLKKEAKKVLFLHNIYTLNNFIFLLGLGSELLLYLILDDIHSGKVEEDSAVLSRFFIISFADLKKWNFVHWLAFPALVVGPPAMVLNLRPAREVFNQGEVLQYTNKGVLYFLVSIASNSRATIRQLKDWNACQDDGQKLLFGFYDPSCRLDNPGWPLRNYLAFISLRCQDGKIQFLCYREKRGFADLGLSLVGEAVISSSKVASTFVFLVDCRDPQCVPKAVGWEPKPKSINLAESMNPERYVFIRRIIWNPSERKRHYYEARMLKFLSYLQVPCPVLDVCYWVLVPLDVRLLAWGVRKITLLDSGLVAMSNPVRQSLYTLEDCLDGGSLKAVAAARTLKLIFPAVEAEGVTLSIPMPGHPVPTNEVARVLEDCERLRDLIASHDVTFLLTDTRESRWLPALLCASENKVGLFFLMTRKVVCGSNDSVAARSV</sequence>
<dbReference type="InterPro" id="IPR000594">
    <property type="entry name" value="ThiF_NAD_FAD-bd"/>
</dbReference>
<feature type="domain" description="THIF-type NAD/FAD binding fold" evidence="1">
    <location>
        <begin position="537"/>
        <end position="654"/>
    </location>
</feature>
<dbReference type="AlphaFoldDB" id="A0A427AS61"/>
<dbReference type="Gene3D" id="3.40.50.720">
    <property type="entry name" value="NAD(P)-binding Rossmann-like Domain"/>
    <property type="match status" value="1"/>
</dbReference>
<proteinExistence type="predicted"/>